<evidence type="ECO:0000256" key="1">
    <source>
        <dbReference type="SAM" id="Phobius"/>
    </source>
</evidence>
<keyword evidence="1" id="KW-0472">Membrane</keyword>
<accession>A0A150LC42</accession>
<protein>
    <submittedName>
        <fullName evidence="2">Uncharacterized protein</fullName>
    </submittedName>
</protein>
<reference evidence="2 3" key="1">
    <citation type="submission" date="2016-01" db="EMBL/GenBank/DDBJ databases">
        <title>Genome Sequences of Twelve Sporeforming Bacillus Species Isolated from Foods.</title>
        <authorList>
            <person name="Berendsen E.M."/>
            <person name="Wells-Bennik M.H."/>
            <person name="Krawcyk A.O."/>
            <person name="De Jong A."/>
            <person name="Holsappel S."/>
            <person name="Eijlander R.T."/>
            <person name="Kuipers O.P."/>
        </authorList>
    </citation>
    <scope>NUCLEOTIDE SEQUENCE [LARGE SCALE GENOMIC DNA]</scope>
    <source>
        <strain evidence="2 3">B4102</strain>
    </source>
</reference>
<sequence length="58" mass="6386">MKKACNVTSKLKKNKVILFMIVSYPTALSSLQFGSFLVPKMVGVLAFLLNAPYPIPVK</sequence>
<keyword evidence="1" id="KW-0812">Transmembrane</keyword>
<organism evidence="2 3">
    <name type="scientific">Heyndrickxia sporothermodurans</name>
    <dbReference type="NCBI Taxonomy" id="46224"/>
    <lineage>
        <taxon>Bacteria</taxon>
        <taxon>Bacillati</taxon>
        <taxon>Bacillota</taxon>
        <taxon>Bacilli</taxon>
        <taxon>Bacillales</taxon>
        <taxon>Bacillaceae</taxon>
        <taxon>Heyndrickxia</taxon>
    </lineage>
</organism>
<dbReference type="STRING" id="46224.B4102_1934"/>
<evidence type="ECO:0000313" key="2">
    <source>
        <dbReference type="EMBL" id="KYD09536.1"/>
    </source>
</evidence>
<keyword evidence="3" id="KW-1185">Reference proteome</keyword>
<comment type="caution">
    <text evidence="2">The sequence shown here is derived from an EMBL/GenBank/DDBJ whole genome shotgun (WGS) entry which is preliminary data.</text>
</comment>
<dbReference type="Proteomes" id="UP000075666">
    <property type="component" value="Unassembled WGS sequence"/>
</dbReference>
<feature type="transmembrane region" description="Helical" evidence="1">
    <location>
        <begin position="16"/>
        <end position="38"/>
    </location>
</feature>
<dbReference type="AlphaFoldDB" id="A0A150LC42"/>
<dbReference type="EMBL" id="LQYN01000024">
    <property type="protein sequence ID" value="KYD09536.1"/>
    <property type="molecule type" value="Genomic_DNA"/>
</dbReference>
<proteinExistence type="predicted"/>
<gene>
    <name evidence="2" type="ORF">B4102_1934</name>
</gene>
<keyword evidence="1" id="KW-1133">Transmembrane helix</keyword>
<evidence type="ECO:0000313" key="3">
    <source>
        <dbReference type="Proteomes" id="UP000075666"/>
    </source>
</evidence>
<name>A0A150LC42_9BACI</name>